<keyword evidence="3 7" id="KW-0732">Signal</keyword>
<dbReference type="GO" id="GO:0005886">
    <property type="term" value="C:plasma membrane"/>
    <property type="evidence" value="ECO:0007669"/>
    <property type="project" value="TreeGrafter"/>
</dbReference>
<evidence type="ECO:0000256" key="6">
    <source>
        <dbReference type="ARBA" id="ARBA00023180"/>
    </source>
</evidence>
<dbReference type="EMBL" id="GEDC01021824">
    <property type="protein sequence ID" value="JAS15474.1"/>
    <property type="molecule type" value="Transcribed_RNA"/>
</dbReference>
<sequence>MLKFVILFIVINYSARSEYLGCFKDNVQRMFNYMKDYPNTLTPTVCIDHCKKNAYAYAGLQYRYQCFCGDIELDLTLKTDEKECNFECSGDDLLKCGGFWRNSVYKVGNTVIANIASISYDYLGCFKDQEEPRSLQGMLRDFGDYLTPLECVELCKGYGYLYAGLQYRTQCFCGDQTPKDRSKLPDSECSAKCSGEVTSICGGTWRNTIYATGLTEVSSVASFGYNYEGCYKDQERRRLNSYMKDFGENMIPEECVSLCKRYGYRFAGLQYRSQCFCGDLDLAIKDKRPESECSYKCSGDFSKICGGHYRNTVYATGIIGK</sequence>
<proteinExistence type="predicted"/>
<dbReference type="Pfam" id="PF01822">
    <property type="entry name" value="WSC"/>
    <property type="match status" value="3"/>
</dbReference>
<evidence type="ECO:0000256" key="1">
    <source>
        <dbReference type="ARBA" id="ARBA00004167"/>
    </source>
</evidence>
<keyword evidence="6" id="KW-0325">Glycoprotein</keyword>
<feature type="domain" description="WSC" evidence="8">
    <location>
        <begin position="16"/>
        <end position="108"/>
    </location>
</feature>
<gene>
    <name evidence="9" type="ORF">g.31411</name>
</gene>
<keyword evidence="2" id="KW-0812">Transmembrane</keyword>
<accession>A0A1B6CQ09</accession>
<feature type="signal peptide" evidence="7">
    <location>
        <begin position="1"/>
        <end position="17"/>
    </location>
</feature>
<evidence type="ECO:0000256" key="5">
    <source>
        <dbReference type="ARBA" id="ARBA00023136"/>
    </source>
</evidence>
<feature type="domain" description="WSC" evidence="8">
    <location>
        <begin position="224"/>
        <end position="317"/>
    </location>
</feature>
<feature type="chain" id="PRO_5008580545" description="WSC domain-containing protein" evidence="7">
    <location>
        <begin position="18"/>
        <end position="321"/>
    </location>
</feature>
<dbReference type="InterPro" id="IPR051836">
    <property type="entry name" value="Kremen_rcpt"/>
</dbReference>
<dbReference type="InterPro" id="IPR002889">
    <property type="entry name" value="WSC_carb-bd"/>
</dbReference>
<dbReference type="PROSITE" id="PS51212">
    <property type="entry name" value="WSC"/>
    <property type="match status" value="3"/>
</dbReference>
<feature type="non-terminal residue" evidence="9">
    <location>
        <position position="321"/>
    </location>
</feature>
<protein>
    <recommendedName>
        <fullName evidence="8">WSC domain-containing protein</fullName>
    </recommendedName>
</protein>
<evidence type="ECO:0000256" key="3">
    <source>
        <dbReference type="ARBA" id="ARBA00022729"/>
    </source>
</evidence>
<comment type="subcellular location">
    <subcellularLocation>
        <location evidence="1">Membrane</location>
        <topology evidence="1">Single-pass membrane protein</topology>
    </subcellularLocation>
</comment>
<evidence type="ECO:0000256" key="4">
    <source>
        <dbReference type="ARBA" id="ARBA00022989"/>
    </source>
</evidence>
<feature type="domain" description="WSC" evidence="8">
    <location>
        <begin position="119"/>
        <end position="213"/>
    </location>
</feature>
<reference evidence="9" key="1">
    <citation type="submission" date="2015-12" db="EMBL/GenBank/DDBJ databases">
        <title>De novo transcriptome assembly of four potential Pierce s Disease insect vectors from Arizona vineyards.</title>
        <authorList>
            <person name="Tassone E.E."/>
        </authorList>
    </citation>
    <scope>NUCLEOTIDE SEQUENCE</scope>
</reference>
<evidence type="ECO:0000256" key="7">
    <source>
        <dbReference type="SAM" id="SignalP"/>
    </source>
</evidence>
<keyword evidence="4" id="KW-1133">Transmembrane helix</keyword>
<name>A0A1B6CQ09_9HEMI</name>
<dbReference type="SMART" id="SM00321">
    <property type="entry name" value="WSC"/>
    <property type="match status" value="3"/>
</dbReference>
<keyword evidence="5" id="KW-0472">Membrane</keyword>
<dbReference type="PANTHER" id="PTHR24269:SF16">
    <property type="entry name" value="PROTEIN SLG1"/>
    <property type="match status" value="1"/>
</dbReference>
<evidence type="ECO:0000259" key="8">
    <source>
        <dbReference type="PROSITE" id="PS51212"/>
    </source>
</evidence>
<dbReference type="PANTHER" id="PTHR24269">
    <property type="entry name" value="KREMEN PROTEIN"/>
    <property type="match status" value="1"/>
</dbReference>
<evidence type="ECO:0000313" key="9">
    <source>
        <dbReference type="EMBL" id="JAS15474.1"/>
    </source>
</evidence>
<dbReference type="AlphaFoldDB" id="A0A1B6CQ09"/>
<evidence type="ECO:0000256" key="2">
    <source>
        <dbReference type="ARBA" id="ARBA00022692"/>
    </source>
</evidence>
<organism evidence="9">
    <name type="scientific">Clastoptera arizonana</name>
    <name type="common">Arizona spittle bug</name>
    <dbReference type="NCBI Taxonomy" id="38151"/>
    <lineage>
        <taxon>Eukaryota</taxon>
        <taxon>Metazoa</taxon>
        <taxon>Ecdysozoa</taxon>
        <taxon>Arthropoda</taxon>
        <taxon>Hexapoda</taxon>
        <taxon>Insecta</taxon>
        <taxon>Pterygota</taxon>
        <taxon>Neoptera</taxon>
        <taxon>Paraneoptera</taxon>
        <taxon>Hemiptera</taxon>
        <taxon>Auchenorrhyncha</taxon>
        <taxon>Cercopoidea</taxon>
        <taxon>Clastopteridae</taxon>
        <taxon>Clastoptera</taxon>
    </lineage>
</organism>